<dbReference type="InterPro" id="IPR001387">
    <property type="entry name" value="Cro/C1-type_HTH"/>
</dbReference>
<dbReference type="SUPFAM" id="SSF47413">
    <property type="entry name" value="lambda repressor-like DNA-binding domains"/>
    <property type="match status" value="1"/>
</dbReference>
<dbReference type="Proteomes" id="UP000679950">
    <property type="component" value="Unassembled WGS sequence"/>
</dbReference>
<evidence type="ECO:0000256" key="1">
    <source>
        <dbReference type="ARBA" id="ARBA00023125"/>
    </source>
</evidence>
<dbReference type="PANTHER" id="PTHR46797">
    <property type="entry name" value="HTH-TYPE TRANSCRIPTIONAL REGULATOR"/>
    <property type="match status" value="1"/>
</dbReference>
<dbReference type="EMBL" id="BORB01000050">
    <property type="protein sequence ID" value="GIN59588.1"/>
    <property type="molecule type" value="Genomic_DNA"/>
</dbReference>
<sequence length="84" mass="9394">MMSSHEINKVFVELVEQYRIKKGISQNKLATEAGVTAGLLSRIKNGTRKAPTLDKVWNIAKVLDMPLSQLVANLESRAKELENE</sequence>
<dbReference type="Gene3D" id="1.10.260.40">
    <property type="entry name" value="lambda repressor-like DNA-binding domains"/>
    <property type="match status" value="1"/>
</dbReference>
<evidence type="ECO:0000313" key="4">
    <source>
        <dbReference type="Proteomes" id="UP000679950"/>
    </source>
</evidence>
<name>A0ABQ4KNU3_9BACI</name>
<dbReference type="SMART" id="SM00530">
    <property type="entry name" value="HTH_XRE"/>
    <property type="match status" value="1"/>
</dbReference>
<dbReference type="Pfam" id="PF01381">
    <property type="entry name" value="HTH_3"/>
    <property type="match status" value="1"/>
</dbReference>
<keyword evidence="4" id="KW-1185">Reference proteome</keyword>
<protein>
    <recommendedName>
        <fullName evidence="2">HTH cro/C1-type domain-containing protein</fullName>
    </recommendedName>
</protein>
<dbReference type="InterPro" id="IPR010982">
    <property type="entry name" value="Lambda_DNA-bd_dom_sf"/>
</dbReference>
<gene>
    <name evidence="3" type="ORF">J8TS2_39070</name>
</gene>
<accession>A0ABQ4KNU3</accession>
<evidence type="ECO:0000313" key="3">
    <source>
        <dbReference type="EMBL" id="GIN59588.1"/>
    </source>
</evidence>
<dbReference type="PANTHER" id="PTHR46797:SF1">
    <property type="entry name" value="METHYLPHOSPHONATE SYNTHASE"/>
    <property type="match status" value="1"/>
</dbReference>
<evidence type="ECO:0000259" key="2">
    <source>
        <dbReference type="PROSITE" id="PS50943"/>
    </source>
</evidence>
<dbReference type="RefSeq" id="WP_212967349.1">
    <property type="nucleotide sequence ID" value="NZ_BORB01000050.1"/>
</dbReference>
<keyword evidence="1" id="KW-0238">DNA-binding</keyword>
<dbReference type="PROSITE" id="PS50943">
    <property type="entry name" value="HTH_CROC1"/>
    <property type="match status" value="1"/>
</dbReference>
<feature type="domain" description="HTH cro/C1-type" evidence="2">
    <location>
        <begin position="15"/>
        <end position="70"/>
    </location>
</feature>
<organism evidence="3 4">
    <name type="scientific">Lederbergia ruris</name>
    <dbReference type="NCBI Taxonomy" id="217495"/>
    <lineage>
        <taxon>Bacteria</taxon>
        <taxon>Bacillati</taxon>
        <taxon>Bacillota</taxon>
        <taxon>Bacilli</taxon>
        <taxon>Bacillales</taxon>
        <taxon>Bacillaceae</taxon>
        <taxon>Lederbergia</taxon>
    </lineage>
</organism>
<reference evidence="3 4" key="1">
    <citation type="submission" date="2021-03" db="EMBL/GenBank/DDBJ databases">
        <title>Antimicrobial resistance genes in bacteria isolated from Japanese honey, and their potential for conferring macrolide and lincosamide resistance in the American foulbrood pathogen Paenibacillus larvae.</title>
        <authorList>
            <person name="Okamoto M."/>
            <person name="Kumagai M."/>
            <person name="Kanamori H."/>
            <person name="Takamatsu D."/>
        </authorList>
    </citation>
    <scope>NUCLEOTIDE SEQUENCE [LARGE SCALE GENOMIC DNA]</scope>
    <source>
        <strain evidence="3 4">J8TS2</strain>
    </source>
</reference>
<comment type="caution">
    <text evidence="3">The sequence shown here is derived from an EMBL/GenBank/DDBJ whole genome shotgun (WGS) entry which is preliminary data.</text>
</comment>
<proteinExistence type="predicted"/>
<dbReference type="InterPro" id="IPR050807">
    <property type="entry name" value="TransReg_Diox_bact_type"/>
</dbReference>
<dbReference type="CDD" id="cd00093">
    <property type="entry name" value="HTH_XRE"/>
    <property type="match status" value="1"/>
</dbReference>